<keyword evidence="2" id="KW-1185">Reference proteome</keyword>
<gene>
    <name evidence="1" type="ORF">NO357_05765</name>
</gene>
<reference evidence="1" key="2">
    <citation type="submission" date="2023-02" db="EMBL/GenBank/DDBJ databases">
        <title>'Rhodoalgimonas zhirmunskyi' gen. nov., isolated from a red alga.</title>
        <authorList>
            <person name="Nedashkovskaya O.I."/>
            <person name="Otstavnykh N.Y."/>
            <person name="Bystritskaya E.P."/>
            <person name="Balabanova L.A."/>
            <person name="Isaeva M.P."/>
        </authorList>
    </citation>
    <scope>NUCLEOTIDE SEQUENCE</scope>
    <source>
        <strain evidence="1">KCTC 52189</strain>
    </source>
</reference>
<name>A0AAE4B4I3_9RHOB</name>
<sequence length="60" mass="6606">MAAWLAGWLATRLAHDGARIWQQVALTERAPGLTAFGLMRPEGHGHSAIGLFWLEEGIEH</sequence>
<dbReference type="RefSeq" id="WP_306734650.1">
    <property type="nucleotide sequence ID" value="NZ_JANHAX010000001.1"/>
</dbReference>
<organism evidence="1 2">
    <name type="scientific">Marimonas arenosa</name>
    <dbReference type="NCBI Taxonomy" id="1795305"/>
    <lineage>
        <taxon>Bacteria</taxon>
        <taxon>Pseudomonadati</taxon>
        <taxon>Pseudomonadota</taxon>
        <taxon>Alphaproteobacteria</taxon>
        <taxon>Rhodobacterales</taxon>
        <taxon>Paracoccaceae</taxon>
        <taxon>Marimonas</taxon>
    </lineage>
</organism>
<evidence type="ECO:0000313" key="1">
    <source>
        <dbReference type="EMBL" id="MDQ2089404.1"/>
    </source>
</evidence>
<dbReference type="EMBL" id="JANHAX010000001">
    <property type="protein sequence ID" value="MDQ2089404.1"/>
    <property type="molecule type" value="Genomic_DNA"/>
</dbReference>
<proteinExistence type="predicted"/>
<dbReference type="AlphaFoldDB" id="A0AAE4B4I3"/>
<evidence type="ECO:0000313" key="2">
    <source>
        <dbReference type="Proteomes" id="UP001226762"/>
    </source>
</evidence>
<dbReference type="Proteomes" id="UP001226762">
    <property type="component" value="Unassembled WGS sequence"/>
</dbReference>
<accession>A0AAE4B4I3</accession>
<comment type="caution">
    <text evidence="1">The sequence shown here is derived from an EMBL/GenBank/DDBJ whole genome shotgun (WGS) entry which is preliminary data.</text>
</comment>
<reference evidence="1" key="1">
    <citation type="submission" date="2022-07" db="EMBL/GenBank/DDBJ databases">
        <authorList>
            <person name="Otstavnykh N."/>
            <person name="Isaeva M."/>
            <person name="Bystritskaya E."/>
        </authorList>
    </citation>
    <scope>NUCLEOTIDE SEQUENCE</scope>
    <source>
        <strain evidence="1">KCTC 52189</strain>
    </source>
</reference>
<protein>
    <submittedName>
        <fullName evidence="1">Uncharacterized protein</fullName>
    </submittedName>
</protein>